<feature type="domain" description="NfeD-like C-terminal" evidence="6">
    <location>
        <begin position="89"/>
        <end position="150"/>
    </location>
</feature>
<dbReference type="InterPro" id="IPR012340">
    <property type="entry name" value="NA-bd_OB-fold"/>
</dbReference>
<accession>A0A3L7ABF1</accession>
<feature type="transmembrane region" description="Helical" evidence="5">
    <location>
        <begin position="6"/>
        <end position="22"/>
    </location>
</feature>
<evidence type="ECO:0000259" key="6">
    <source>
        <dbReference type="Pfam" id="PF01957"/>
    </source>
</evidence>
<gene>
    <name evidence="7" type="ORF">D9V32_05025</name>
</gene>
<dbReference type="GO" id="GO:0005886">
    <property type="term" value="C:plasma membrane"/>
    <property type="evidence" value="ECO:0007669"/>
    <property type="project" value="TreeGrafter"/>
</dbReference>
<dbReference type="AlphaFoldDB" id="A0A3L7ABF1"/>
<evidence type="ECO:0000256" key="1">
    <source>
        <dbReference type="ARBA" id="ARBA00004141"/>
    </source>
</evidence>
<dbReference type="EMBL" id="RCUX01000003">
    <property type="protein sequence ID" value="RLP76991.1"/>
    <property type="molecule type" value="Genomic_DNA"/>
</dbReference>
<evidence type="ECO:0000313" key="8">
    <source>
        <dbReference type="Proteomes" id="UP000272503"/>
    </source>
</evidence>
<evidence type="ECO:0000256" key="3">
    <source>
        <dbReference type="ARBA" id="ARBA00022989"/>
    </source>
</evidence>
<dbReference type="InterPro" id="IPR052165">
    <property type="entry name" value="Membrane_assoc_protease"/>
</dbReference>
<keyword evidence="2 5" id="KW-0812">Transmembrane</keyword>
<evidence type="ECO:0000256" key="4">
    <source>
        <dbReference type="ARBA" id="ARBA00023136"/>
    </source>
</evidence>
<dbReference type="Gene3D" id="2.40.50.140">
    <property type="entry name" value="Nucleic acid-binding proteins"/>
    <property type="match status" value="1"/>
</dbReference>
<evidence type="ECO:0000256" key="5">
    <source>
        <dbReference type="SAM" id="Phobius"/>
    </source>
</evidence>
<evidence type="ECO:0000256" key="2">
    <source>
        <dbReference type="ARBA" id="ARBA00022692"/>
    </source>
</evidence>
<keyword evidence="4 5" id="KW-0472">Membrane</keyword>
<name>A0A3L7ABF1_9MICO</name>
<dbReference type="RefSeq" id="WP_121647800.1">
    <property type="nucleotide sequence ID" value="NZ_RCUX01000003.1"/>
</dbReference>
<comment type="subcellular location">
    <subcellularLocation>
        <location evidence="1">Membrane</location>
        <topology evidence="1">Multi-pass membrane protein</topology>
    </subcellularLocation>
</comment>
<dbReference type="PANTHER" id="PTHR33507:SF3">
    <property type="entry name" value="INNER MEMBRANE PROTEIN YBBJ"/>
    <property type="match status" value="1"/>
</dbReference>
<feature type="transmembrane region" description="Helical" evidence="5">
    <location>
        <begin position="52"/>
        <end position="69"/>
    </location>
</feature>
<dbReference type="OrthoDB" id="5023964at2"/>
<reference evidence="7 8" key="1">
    <citation type="submission" date="2018-10" db="EMBL/GenBank/DDBJ databases">
        <authorList>
            <person name="Li J."/>
        </authorList>
    </citation>
    <scope>NUCLEOTIDE SEQUENCE [LARGE SCALE GENOMIC DNA]</scope>
    <source>
        <strain evidence="7 8">IF 016277</strain>
    </source>
</reference>
<keyword evidence="3 5" id="KW-1133">Transmembrane helix</keyword>
<evidence type="ECO:0000313" key="7">
    <source>
        <dbReference type="EMBL" id="RLP76991.1"/>
    </source>
</evidence>
<dbReference type="PANTHER" id="PTHR33507">
    <property type="entry name" value="INNER MEMBRANE PROTEIN YBBJ"/>
    <property type="match status" value="1"/>
</dbReference>
<proteinExistence type="predicted"/>
<dbReference type="Proteomes" id="UP000272503">
    <property type="component" value="Unassembled WGS sequence"/>
</dbReference>
<dbReference type="InterPro" id="IPR002810">
    <property type="entry name" value="NfeD-like_C"/>
</dbReference>
<comment type="caution">
    <text evidence="7">The sequence shown here is derived from an EMBL/GenBank/DDBJ whole genome shotgun (WGS) entry which is preliminary data.</text>
</comment>
<protein>
    <submittedName>
        <fullName evidence="7">NfeD family protein</fullName>
    </submittedName>
</protein>
<dbReference type="Pfam" id="PF01957">
    <property type="entry name" value="NfeD"/>
    <property type="match status" value="1"/>
</dbReference>
<keyword evidence="8" id="KW-1185">Reference proteome</keyword>
<sequence length="156" mass="16445">MEMITPYIWIAWLALILIFIIIEMLTLEFTFLMLAIGSFVGLLSGILQVEWWGQIIIAGLAGMLLILLVRPPLLRALQRGADPTKTNLEAVLGLGGVVLETVSAGTGLVKLANGETWTARTVADGPGTALEPGTSVTVALIEGATALVRPDATPPA</sequence>
<organism evidence="7 8">
    <name type="scientific">Mycetocola tolaasinivorans</name>
    <dbReference type="NCBI Taxonomy" id="76635"/>
    <lineage>
        <taxon>Bacteria</taxon>
        <taxon>Bacillati</taxon>
        <taxon>Actinomycetota</taxon>
        <taxon>Actinomycetes</taxon>
        <taxon>Micrococcales</taxon>
        <taxon>Microbacteriaceae</taxon>
        <taxon>Mycetocola</taxon>
    </lineage>
</organism>